<evidence type="ECO:0000256" key="1">
    <source>
        <dbReference type="SAM" id="MobiDB-lite"/>
    </source>
</evidence>
<name>A0AAE0Y594_9GAST</name>
<organism evidence="2 3">
    <name type="scientific">Elysia crispata</name>
    <name type="common">lettuce slug</name>
    <dbReference type="NCBI Taxonomy" id="231223"/>
    <lineage>
        <taxon>Eukaryota</taxon>
        <taxon>Metazoa</taxon>
        <taxon>Spiralia</taxon>
        <taxon>Lophotrochozoa</taxon>
        <taxon>Mollusca</taxon>
        <taxon>Gastropoda</taxon>
        <taxon>Heterobranchia</taxon>
        <taxon>Euthyneura</taxon>
        <taxon>Panpulmonata</taxon>
        <taxon>Sacoglossa</taxon>
        <taxon>Placobranchoidea</taxon>
        <taxon>Plakobranchidae</taxon>
        <taxon>Elysia</taxon>
    </lineage>
</organism>
<feature type="region of interest" description="Disordered" evidence="1">
    <location>
        <begin position="1"/>
        <end position="23"/>
    </location>
</feature>
<reference evidence="2" key="1">
    <citation type="journal article" date="2023" name="G3 (Bethesda)">
        <title>A reference genome for the long-term kleptoplast-retaining sea slug Elysia crispata morphotype clarki.</title>
        <authorList>
            <person name="Eastman K.E."/>
            <person name="Pendleton A.L."/>
            <person name="Shaikh M.A."/>
            <person name="Suttiyut T."/>
            <person name="Ogas R."/>
            <person name="Tomko P."/>
            <person name="Gavelis G."/>
            <person name="Widhalm J.R."/>
            <person name="Wisecaver J.H."/>
        </authorList>
    </citation>
    <scope>NUCLEOTIDE SEQUENCE</scope>
    <source>
        <strain evidence="2">ECLA1</strain>
    </source>
</reference>
<accession>A0AAE0Y594</accession>
<dbReference type="EMBL" id="JAWDGP010006980">
    <property type="protein sequence ID" value="KAK3732070.1"/>
    <property type="molecule type" value="Genomic_DNA"/>
</dbReference>
<sequence length="78" mass="7897">MLGVFTNSSTAIGSCSLPSQSLTTAPAGSIGSQRRILAGASTSLPGSLFLLSLTLFPALSCPQALPLSLPASRQQNVH</sequence>
<gene>
    <name evidence="2" type="ORF">RRG08_026455</name>
</gene>
<dbReference type="Proteomes" id="UP001283361">
    <property type="component" value="Unassembled WGS sequence"/>
</dbReference>
<protein>
    <submittedName>
        <fullName evidence="2">Uncharacterized protein</fullName>
    </submittedName>
</protein>
<evidence type="ECO:0000313" key="2">
    <source>
        <dbReference type="EMBL" id="KAK3732070.1"/>
    </source>
</evidence>
<proteinExistence type="predicted"/>
<evidence type="ECO:0000313" key="3">
    <source>
        <dbReference type="Proteomes" id="UP001283361"/>
    </source>
</evidence>
<dbReference type="AlphaFoldDB" id="A0AAE0Y594"/>
<comment type="caution">
    <text evidence="2">The sequence shown here is derived from an EMBL/GenBank/DDBJ whole genome shotgun (WGS) entry which is preliminary data.</text>
</comment>
<keyword evidence="3" id="KW-1185">Reference proteome</keyword>